<evidence type="ECO:0000313" key="6">
    <source>
        <dbReference type="EMBL" id="ACK69326.1"/>
    </source>
</evidence>
<dbReference type="GO" id="GO:0006508">
    <property type="term" value="P:proteolysis"/>
    <property type="evidence" value="ECO:0007669"/>
    <property type="project" value="UniProtKB-KW"/>
</dbReference>
<dbReference type="AlphaFoldDB" id="B7KHB7"/>
<dbReference type="Proteomes" id="UP000002384">
    <property type="component" value="Chromosome"/>
</dbReference>
<dbReference type="SUPFAM" id="SSF82057">
    <property type="entry name" value="Prokaryotic SH3-related domain"/>
    <property type="match status" value="1"/>
</dbReference>
<dbReference type="InterPro" id="IPR000064">
    <property type="entry name" value="NLP_P60_dom"/>
</dbReference>
<proteinExistence type="inferred from homology"/>
<evidence type="ECO:0000256" key="1">
    <source>
        <dbReference type="ARBA" id="ARBA00007074"/>
    </source>
</evidence>
<dbReference type="PANTHER" id="PTHR47053:SF1">
    <property type="entry name" value="MUREIN DD-ENDOPEPTIDASE MEPH-RELATED"/>
    <property type="match status" value="1"/>
</dbReference>
<reference evidence="7" key="1">
    <citation type="journal article" date="2011" name="MBio">
        <title>Novel metabolic attributes of the genus Cyanothece, comprising a group of unicellular nitrogen-fixing Cyanobacteria.</title>
        <authorList>
            <person name="Bandyopadhyay A."/>
            <person name="Elvitigala T."/>
            <person name="Welsh E."/>
            <person name="Stockel J."/>
            <person name="Liberton M."/>
            <person name="Min H."/>
            <person name="Sherman L.A."/>
            <person name="Pakrasi H.B."/>
        </authorList>
    </citation>
    <scope>NUCLEOTIDE SEQUENCE [LARGE SCALE GENOMIC DNA]</scope>
    <source>
        <strain evidence="7">PCC 7424</strain>
    </source>
</reference>
<dbReference type="Gene3D" id="2.30.30.40">
    <property type="entry name" value="SH3 Domains"/>
    <property type="match status" value="1"/>
</dbReference>
<gene>
    <name evidence="6" type="ordered locus">PCC7424_0870</name>
</gene>
<dbReference type="EMBL" id="CP001291">
    <property type="protein sequence ID" value="ACK69326.1"/>
    <property type="molecule type" value="Genomic_DNA"/>
</dbReference>
<keyword evidence="7" id="KW-1185">Reference proteome</keyword>
<feature type="domain" description="NlpC/P60" evidence="5">
    <location>
        <begin position="93"/>
        <end position="225"/>
    </location>
</feature>
<dbReference type="OrthoDB" id="9808890at2"/>
<dbReference type="InterPro" id="IPR051202">
    <property type="entry name" value="Peptidase_C40"/>
</dbReference>
<dbReference type="Pfam" id="PF18348">
    <property type="entry name" value="SH3_16"/>
    <property type="match status" value="1"/>
</dbReference>
<evidence type="ECO:0000256" key="3">
    <source>
        <dbReference type="ARBA" id="ARBA00022801"/>
    </source>
</evidence>
<evidence type="ECO:0000256" key="2">
    <source>
        <dbReference type="ARBA" id="ARBA00022670"/>
    </source>
</evidence>
<dbReference type="PROSITE" id="PS51935">
    <property type="entry name" value="NLPC_P60"/>
    <property type="match status" value="1"/>
</dbReference>
<dbReference type="SUPFAM" id="SSF54001">
    <property type="entry name" value="Cysteine proteinases"/>
    <property type="match status" value="1"/>
</dbReference>
<dbReference type="Pfam" id="PF00877">
    <property type="entry name" value="NLPC_P60"/>
    <property type="match status" value="1"/>
</dbReference>
<sequence>MTFLNHLPPSPTGEYCCQINLDLFNSPECKELATQAAKGRHLCIIAADAVKNVLQVQLCEDQYQAWLPVHQLNALQPAEQKYQPIPVSRDEIEKRLPDVIAFIEKAMNTPNHYLWGGTVAPNYDCSGLIQAGFAAFGIWLPRNSYQQEAFTQRILREELLPGDLIFFGEQRVNHVALHLKEGYYIHSSGKEKGRNGIGIDQLSEDGDKISRTYYRTLWSFGRVMLSYCPLLR</sequence>
<dbReference type="KEGG" id="cyc:PCC7424_0870"/>
<dbReference type="HOGENOM" id="CLU_092338_0_0_3"/>
<name>B7KHB7_GLOC7</name>
<organism evidence="6 7">
    <name type="scientific">Gloeothece citriformis (strain PCC 7424)</name>
    <name type="common">Cyanothece sp. (strain PCC 7424)</name>
    <dbReference type="NCBI Taxonomy" id="65393"/>
    <lineage>
        <taxon>Bacteria</taxon>
        <taxon>Bacillati</taxon>
        <taxon>Cyanobacteriota</taxon>
        <taxon>Cyanophyceae</taxon>
        <taxon>Oscillatoriophycideae</taxon>
        <taxon>Chroococcales</taxon>
        <taxon>Aphanothecaceae</taxon>
        <taxon>Gloeothece</taxon>
        <taxon>Gloeothece citriformis</taxon>
    </lineage>
</organism>
<dbReference type="MEROPS" id="C40.009"/>
<evidence type="ECO:0000313" key="7">
    <source>
        <dbReference type="Proteomes" id="UP000002384"/>
    </source>
</evidence>
<keyword evidence="3" id="KW-0378">Hydrolase</keyword>
<dbReference type="InterPro" id="IPR041382">
    <property type="entry name" value="SH3_16"/>
</dbReference>
<dbReference type="GO" id="GO:0008234">
    <property type="term" value="F:cysteine-type peptidase activity"/>
    <property type="evidence" value="ECO:0007669"/>
    <property type="project" value="UniProtKB-KW"/>
</dbReference>
<dbReference type="RefSeq" id="WP_012598273.1">
    <property type="nucleotide sequence ID" value="NC_011729.1"/>
</dbReference>
<dbReference type="STRING" id="65393.PCC7424_0870"/>
<dbReference type="eggNOG" id="COG0791">
    <property type="taxonomic scope" value="Bacteria"/>
</dbReference>
<accession>B7KHB7</accession>
<keyword evidence="2" id="KW-0645">Protease</keyword>
<evidence type="ECO:0000256" key="4">
    <source>
        <dbReference type="ARBA" id="ARBA00022807"/>
    </source>
</evidence>
<comment type="similarity">
    <text evidence="1">Belongs to the peptidase C40 family.</text>
</comment>
<protein>
    <submittedName>
        <fullName evidence="6">NLP/P60 protein</fullName>
    </submittedName>
</protein>
<dbReference type="Gene3D" id="3.90.1720.10">
    <property type="entry name" value="endopeptidase domain like (from Nostoc punctiforme)"/>
    <property type="match status" value="1"/>
</dbReference>
<evidence type="ECO:0000259" key="5">
    <source>
        <dbReference type="PROSITE" id="PS51935"/>
    </source>
</evidence>
<keyword evidence="4" id="KW-0788">Thiol protease</keyword>
<dbReference type="PANTHER" id="PTHR47053">
    <property type="entry name" value="MUREIN DD-ENDOPEPTIDASE MEPH-RELATED"/>
    <property type="match status" value="1"/>
</dbReference>
<dbReference type="InterPro" id="IPR038765">
    <property type="entry name" value="Papain-like_cys_pep_sf"/>
</dbReference>